<evidence type="ECO:0000256" key="6">
    <source>
        <dbReference type="ARBA" id="ARBA00013647"/>
    </source>
</evidence>
<dbReference type="EC" id="3.5.99.2" evidence="5 9"/>
<evidence type="ECO:0000313" key="13">
    <source>
        <dbReference type="Proteomes" id="UP000242310"/>
    </source>
</evidence>
<evidence type="ECO:0000256" key="1">
    <source>
        <dbReference type="ARBA" id="ARBA00001881"/>
    </source>
</evidence>
<name>A0A2P8HWZ6_9BACI</name>
<gene>
    <name evidence="12" type="ORF">B0H94_10211</name>
</gene>
<dbReference type="InterPro" id="IPR050967">
    <property type="entry name" value="Thiamine_Salvage_TenA"/>
</dbReference>
<accession>A0A2P8HWZ6</accession>
<dbReference type="Pfam" id="PF03070">
    <property type="entry name" value="TENA_THI-4"/>
    <property type="match status" value="1"/>
</dbReference>
<dbReference type="PANTHER" id="PTHR43198">
    <property type="entry name" value="BIFUNCTIONAL TH2 PROTEIN"/>
    <property type="match status" value="1"/>
</dbReference>
<dbReference type="GO" id="GO:0009229">
    <property type="term" value="P:thiamine diphosphate biosynthetic process"/>
    <property type="evidence" value="ECO:0007669"/>
    <property type="project" value="UniProtKB-UniPathway"/>
</dbReference>
<dbReference type="NCBIfam" id="TIGR04306">
    <property type="entry name" value="salvage_TenA"/>
    <property type="match status" value="1"/>
</dbReference>
<evidence type="ECO:0000256" key="5">
    <source>
        <dbReference type="ARBA" id="ARBA00012684"/>
    </source>
</evidence>
<dbReference type="OrthoDB" id="34166at2"/>
<evidence type="ECO:0000256" key="10">
    <source>
        <dbReference type="PIRSR" id="PIRSR003170-1"/>
    </source>
</evidence>
<evidence type="ECO:0000256" key="2">
    <source>
        <dbReference type="ARBA" id="ARBA00004948"/>
    </source>
</evidence>
<dbReference type="InterPro" id="IPR026285">
    <property type="entry name" value="TenA_E"/>
</dbReference>
<dbReference type="InterPro" id="IPR016084">
    <property type="entry name" value="Haem_Oase-like_multi-hlx"/>
</dbReference>
<evidence type="ECO:0000313" key="12">
    <source>
        <dbReference type="EMBL" id="PSL50737.1"/>
    </source>
</evidence>
<evidence type="ECO:0000256" key="4">
    <source>
        <dbReference type="ARBA" id="ARBA00011881"/>
    </source>
</evidence>
<comment type="similarity">
    <text evidence="3 9">Belongs to the TenA family.</text>
</comment>
<keyword evidence="9" id="KW-0378">Hydrolase</keyword>
<sequence length="225" mass="26270">MKPSERLYQKAETIWHASFEHPFVQEIGQGTLDERKFRYFMVQDYLYLLDYAKLFAFGVTKADDEATMRQFANLLDGTMNTEMDLHRQYAAKFGITTDELAEAEQAPTTTAYTRYMLHASHNGGLGELMASLVPCAWGYHEIGKRLVEKYPDAVNHPLYGEWVKMYAGEEFAELADWAVNLMDRVMTGKPEADMKRYEEIFLTTSQYELMFWEAAYHQEDWPRFS</sequence>
<comment type="caution">
    <text evidence="12">The sequence shown here is derived from an EMBL/GenBank/DDBJ whole genome shotgun (WGS) entry which is preliminary data.</text>
</comment>
<dbReference type="PIRSF" id="PIRSF003170">
    <property type="entry name" value="Pet18p"/>
    <property type="match status" value="1"/>
</dbReference>
<dbReference type="Gene3D" id="1.20.910.10">
    <property type="entry name" value="Heme oxygenase-like"/>
    <property type="match status" value="1"/>
</dbReference>
<keyword evidence="7 9" id="KW-0784">Thiamine biosynthesis</keyword>
<dbReference type="GO" id="GO:0009228">
    <property type="term" value="P:thiamine biosynthetic process"/>
    <property type="evidence" value="ECO:0007669"/>
    <property type="project" value="UniProtKB-KW"/>
</dbReference>
<comment type="function">
    <text evidence="9">Catalyzes an amino-pyrimidine hydrolysis reaction at the C5' of the pyrimidine moiety of thiamine compounds, a reaction that is part of a thiamine salvage pathway. Thus, catalyzes the conversion of 4-amino-5-aminomethyl-2-methylpyrimidine to 4-amino-5-hydroxymethyl-2-methylpyrimidine (HMP).</text>
</comment>
<dbReference type="UniPathway" id="UPA00060"/>
<comment type="catalytic activity">
    <reaction evidence="1 9">
        <text>4-amino-5-aminomethyl-2-methylpyrimidine + H2O = 4-amino-5-hydroxymethyl-2-methylpyrimidine + NH4(+)</text>
        <dbReference type="Rhea" id="RHEA:31799"/>
        <dbReference type="ChEBI" id="CHEBI:15377"/>
        <dbReference type="ChEBI" id="CHEBI:16892"/>
        <dbReference type="ChEBI" id="CHEBI:28938"/>
        <dbReference type="ChEBI" id="CHEBI:63416"/>
        <dbReference type="EC" id="3.5.99.2"/>
    </reaction>
</comment>
<comment type="catalytic activity">
    <reaction evidence="8 9">
        <text>thiamine + H2O = 5-(2-hydroxyethyl)-4-methylthiazole + 4-amino-5-hydroxymethyl-2-methylpyrimidine + H(+)</text>
        <dbReference type="Rhea" id="RHEA:17509"/>
        <dbReference type="ChEBI" id="CHEBI:15377"/>
        <dbReference type="ChEBI" id="CHEBI:15378"/>
        <dbReference type="ChEBI" id="CHEBI:16892"/>
        <dbReference type="ChEBI" id="CHEBI:17957"/>
        <dbReference type="ChEBI" id="CHEBI:18385"/>
        <dbReference type="EC" id="3.5.99.2"/>
    </reaction>
</comment>
<reference evidence="12 13" key="1">
    <citation type="submission" date="2018-03" db="EMBL/GenBank/DDBJ databases">
        <title>Genomic Encyclopedia of Type Strains, Phase III (KMG-III): the genomes of soil and plant-associated and newly described type strains.</title>
        <authorList>
            <person name="Whitman W."/>
        </authorList>
    </citation>
    <scope>NUCLEOTIDE SEQUENCE [LARGE SCALE GENOMIC DNA]</scope>
    <source>
        <strain evidence="12 13">CGMCC 1.07653</strain>
    </source>
</reference>
<comment type="pathway">
    <text evidence="2 9">Cofactor biosynthesis; thiamine diphosphate biosynthesis.</text>
</comment>
<proteinExistence type="inferred from homology"/>
<evidence type="ECO:0000256" key="9">
    <source>
        <dbReference type="PIRNR" id="PIRNR003170"/>
    </source>
</evidence>
<feature type="active site" description="Proton donor" evidence="10">
    <location>
        <position position="208"/>
    </location>
</feature>
<dbReference type="AlphaFoldDB" id="A0A2P8HWZ6"/>
<dbReference type="EMBL" id="PYAV01000002">
    <property type="protein sequence ID" value="PSL50737.1"/>
    <property type="molecule type" value="Genomic_DNA"/>
</dbReference>
<dbReference type="Proteomes" id="UP000242310">
    <property type="component" value="Unassembled WGS sequence"/>
</dbReference>
<evidence type="ECO:0000256" key="8">
    <source>
        <dbReference type="ARBA" id="ARBA00048337"/>
    </source>
</evidence>
<dbReference type="GO" id="GO:0005829">
    <property type="term" value="C:cytosol"/>
    <property type="evidence" value="ECO:0007669"/>
    <property type="project" value="TreeGrafter"/>
</dbReference>
<evidence type="ECO:0000259" key="11">
    <source>
        <dbReference type="Pfam" id="PF03070"/>
    </source>
</evidence>
<dbReference type="PANTHER" id="PTHR43198:SF2">
    <property type="entry name" value="SI:CH1073-67J19.1-RELATED"/>
    <property type="match status" value="1"/>
</dbReference>
<keyword evidence="13" id="KW-1185">Reference proteome</keyword>
<protein>
    <recommendedName>
        <fullName evidence="6 9">Aminopyrimidine aminohydrolase</fullName>
        <ecNumber evidence="5 9">3.5.99.2</ecNumber>
    </recommendedName>
</protein>
<dbReference type="CDD" id="cd19366">
    <property type="entry name" value="TenA_C_BhTenA-like"/>
    <property type="match status" value="1"/>
</dbReference>
<organism evidence="12 13">
    <name type="scientific">Salsuginibacillus halophilus</name>
    <dbReference type="NCBI Taxonomy" id="517424"/>
    <lineage>
        <taxon>Bacteria</taxon>
        <taxon>Bacillati</taxon>
        <taxon>Bacillota</taxon>
        <taxon>Bacilli</taxon>
        <taxon>Bacillales</taxon>
        <taxon>Bacillaceae</taxon>
        <taxon>Salsuginibacillus</taxon>
    </lineage>
</organism>
<comment type="subunit">
    <text evidence="4">Homotetramer.</text>
</comment>
<dbReference type="RefSeq" id="WP_106587463.1">
    <property type="nucleotide sequence ID" value="NZ_PYAV01000002.1"/>
</dbReference>
<feature type="domain" description="Thiaminase-2/PQQC" evidence="11">
    <location>
        <begin position="9"/>
        <end position="217"/>
    </location>
</feature>
<dbReference type="SUPFAM" id="SSF48613">
    <property type="entry name" value="Heme oxygenase-like"/>
    <property type="match status" value="1"/>
</dbReference>
<dbReference type="InterPro" id="IPR004305">
    <property type="entry name" value="Thiaminase-2/PQQC"/>
</dbReference>
<evidence type="ECO:0000256" key="7">
    <source>
        <dbReference type="ARBA" id="ARBA00022977"/>
    </source>
</evidence>
<evidence type="ECO:0000256" key="3">
    <source>
        <dbReference type="ARBA" id="ARBA00010264"/>
    </source>
</evidence>
<dbReference type="InterPro" id="IPR027574">
    <property type="entry name" value="Thiaminase_II"/>
</dbReference>
<dbReference type="GO" id="GO:0050334">
    <property type="term" value="F:thiaminase activity"/>
    <property type="evidence" value="ECO:0007669"/>
    <property type="project" value="UniProtKB-UniRule"/>
</dbReference>